<dbReference type="InterPro" id="IPR006342">
    <property type="entry name" value="FkbM_mtfrase"/>
</dbReference>
<keyword evidence="3" id="KW-1185">Reference proteome</keyword>
<dbReference type="SUPFAM" id="SSF53335">
    <property type="entry name" value="S-adenosyl-L-methionine-dependent methyltransferases"/>
    <property type="match status" value="1"/>
</dbReference>
<dbReference type="InterPro" id="IPR052514">
    <property type="entry name" value="SAM-dependent_MTase"/>
</dbReference>
<proteinExistence type="predicted"/>
<name>A0ABP7K4P4_9ACTN</name>
<keyword evidence="2" id="KW-0808">Transferase</keyword>
<dbReference type="Proteomes" id="UP001501563">
    <property type="component" value="Unassembled WGS sequence"/>
</dbReference>
<evidence type="ECO:0000313" key="3">
    <source>
        <dbReference type="Proteomes" id="UP001501563"/>
    </source>
</evidence>
<comment type="caution">
    <text evidence="2">The sequence shown here is derived from an EMBL/GenBank/DDBJ whole genome shotgun (WGS) entry which is preliminary data.</text>
</comment>
<dbReference type="InterPro" id="IPR029063">
    <property type="entry name" value="SAM-dependent_MTases_sf"/>
</dbReference>
<accession>A0ABP7K4P4</accession>
<dbReference type="PANTHER" id="PTHR34203">
    <property type="entry name" value="METHYLTRANSFERASE, FKBM FAMILY PROTEIN"/>
    <property type="match status" value="1"/>
</dbReference>
<evidence type="ECO:0000259" key="1">
    <source>
        <dbReference type="Pfam" id="PF05050"/>
    </source>
</evidence>
<feature type="domain" description="Methyltransferase FkbM" evidence="1">
    <location>
        <begin position="114"/>
        <end position="281"/>
    </location>
</feature>
<keyword evidence="2" id="KW-0489">Methyltransferase</keyword>
<dbReference type="GO" id="GO:0032259">
    <property type="term" value="P:methylation"/>
    <property type="evidence" value="ECO:0007669"/>
    <property type="project" value="UniProtKB-KW"/>
</dbReference>
<dbReference type="EMBL" id="BAAAZA010000008">
    <property type="protein sequence ID" value="GAA3865778.1"/>
    <property type="molecule type" value="Genomic_DNA"/>
</dbReference>
<organism evidence="2 3">
    <name type="scientific">Streptomyces lannensis</name>
    <dbReference type="NCBI Taxonomy" id="766498"/>
    <lineage>
        <taxon>Bacteria</taxon>
        <taxon>Bacillati</taxon>
        <taxon>Actinomycetota</taxon>
        <taxon>Actinomycetes</taxon>
        <taxon>Kitasatosporales</taxon>
        <taxon>Streptomycetaceae</taxon>
        <taxon>Streptomyces</taxon>
    </lineage>
</organism>
<dbReference type="Pfam" id="PF05050">
    <property type="entry name" value="Methyltransf_21"/>
    <property type="match status" value="1"/>
</dbReference>
<sequence length="328" mass="35811">MAPAFVKAARSAHRGGPATVAGVKQLPSPTVNLMRAYVRHAPVGPGRAPLLRNVLNPALRDYPRRLTALTRFGARMRLDTRDLIQRYVYLFGVWEPHLTRWVAGALRPGDTFVDVGANIGYFSLLAASRVGPTGHVVALEASAAVHRRLTEHSDLNGYGAVIRAVNAAVSDKRETLHFVLASSQNIGANSIVPYDGPAESTFEMTAQPLGELLQPDEVRSARIIKVDVEGAEGAVVRGMAGLLDQLRPDAEVAIEVSPDRMAALGEDAEDLMATFRRHGFHPYRLVNSYDPGDYPEAIRQPMVPTRWHGPVTEESELVFSRVDTERLG</sequence>
<dbReference type="PANTHER" id="PTHR34203:SF15">
    <property type="entry name" value="SLL1173 PROTEIN"/>
    <property type="match status" value="1"/>
</dbReference>
<dbReference type="Gene3D" id="3.40.50.150">
    <property type="entry name" value="Vaccinia Virus protein VP39"/>
    <property type="match status" value="1"/>
</dbReference>
<dbReference type="NCBIfam" id="TIGR01444">
    <property type="entry name" value="fkbM_fam"/>
    <property type="match status" value="1"/>
</dbReference>
<protein>
    <submittedName>
        <fullName evidence="2">FkbM family methyltransferase</fullName>
    </submittedName>
</protein>
<dbReference type="GO" id="GO:0008168">
    <property type="term" value="F:methyltransferase activity"/>
    <property type="evidence" value="ECO:0007669"/>
    <property type="project" value="UniProtKB-KW"/>
</dbReference>
<gene>
    <name evidence="2" type="ORF">GCM10022207_32760</name>
</gene>
<evidence type="ECO:0000313" key="2">
    <source>
        <dbReference type="EMBL" id="GAA3865778.1"/>
    </source>
</evidence>
<reference evidence="3" key="1">
    <citation type="journal article" date="2019" name="Int. J. Syst. Evol. Microbiol.">
        <title>The Global Catalogue of Microorganisms (GCM) 10K type strain sequencing project: providing services to taxonomists for standard genome sequencing and annotation.</title>
        <authorList>
            <consortium name="The Broad Institute Genomics Platform"/>
            <consortium name="The Broad Institute Genome Sequencing Center for Infectious Disease"/>
            <person name="Wu L."/>
            <person name="Ma J."/>
        </authorList>
    </citation>
    <scope>NUCLEOTIDE SEQUENCE [LARGE SCALE GENOMIC DNA]</scope>
    <source>
        <strain evidence="3">JCM 16578</strain>
    </source>
</reference>